<evidence type="ECO:0000313" key="3">
    <source>
        <dbReference type="EMBL" id="RCN30196.1"/>
    </source>
</evidence>
<keyword evidence="1" id="KW-1015">Disulfide bond</keyword>
<keyword evidence="4" id="KW-1185">Reference proteome</keyword>
<dbReference type="SMART" id="SM00254">
    <property type="entry name" value="ShKT"/>
    <property type="match status" value="4"/>
</dbReference>
<comment type="caution">
    <text evidence="1">Lacks conserved residue(s) required for the propagation of feature annotation.</text>
</comment>
<feature type="domain" description="ShKT" evidence="2">
    <location>
        <begin position="34"/>
        <end position="68"/>
    </location>
</feature>
<dbReference type="OrthoDB" id="5920234at2759"/>
<reference evidence="3 4" key="1">
    <citation type="submission" date="2014-10" db="EMBL/GenBank/DDBJ databases">
        <title>Draft genome of the hookworm Ancylostoma caninum.</title>
        <authorList>
            <person name="Mitreva M."/>
        </authorList>
    </citation>
    <scope>NUCLEOTIDE SEQUENCE [LARGE SCALE GENOMIC DNA]</scope>
    <source>
        <strain evidence="3 4">Baltimore</strain>
    </source>
</reference>
<dbReference type="EMBL" id="JOJR01001629">
    <property type="protein sequence ID" value="RCN30196.1"/>
    <property type="molecule type" value="Genomic_DNA"/>
</dbReference>
<feature type="disulfide bond" evidence="1">
    <location>
        <begin position="146"/>
        <end position="180"/>
    </location>
</feature>
<dbReference type="Pfam" id="PF01549">
    <property type="entry name" value="ShK"/>
    <property type="match status" value="4"/>
</dbReference>
<organism evidence="3 4">
    <name type="scientific">Ancylostoma caninum</name>
    <name type="common">Dog hookworm</name>
    <dbReference type="NCBI Taxonomy" id="29170"/>
    <lineage>
        <taxon>Eukaryota</taxon>
        <taxon>Metazoa</taxon>
        <taxon>Ecdysozoa</taxon>
        <taxon>Nematoda</taxon>
        <taxon>Chromadorea</taxon>
        <taxon>Rhabditida</taxon>
        <taxon>Rhabditina</taxon>
        <taxon>Rhabditomorpha</taxon>
        <taxon>Strongyloidea</taxon>
        <taxon>Ancylostomatidae</taxon>
        <taxon>Ancylostomatinae</taxon>
        <taxon>Ancylostoma</taxon>
    </lineage>
</organism>
<name>A0A368FDF1_ANCCA</name>
<feature type="domain" description="ShKT" evidence="2">
    <location>
        <begin position="146"/>
        <end position="180"/>
    </location>
</feature>
<evidence type="ECO:0000256" key="1">
    <source>
        <dbReference type="PROSITE-ProRule" id="PRU01005"/>
    </source>
</evidence>
<dbReference type="Proteomes" id="UP000252519">
    <property type="component" value="Unassembled WGS sequence"/>
</dbReference>
<sequence length="251" mass="27908">MLTNCQLSCHKCETDSEERSTDEAQCGTGRESNCCDKHPSCASWAGRGECSNNPEYMLTNCQLSCHKCETDSEERSTDKAQCGTGRESNCCDKHPSCASWAGRGECSNNPEYMLTNCQLSCHKCETDSEERSTDKAQCGTGRESNCCDKHPSCASWARQGECSKNPKWMLPNCQLSCHNCETDSEERSTDKAQCGTGRESNCCDKHPSCASWARQGECSKNPKWMLPNCQLSCHNCETDSEERSTDKAREF</sequence>
<dbReference type="PROSITE" id="PS51670">
    <property type="entry name" value="SHKT"/>
    <property type="match status" value="4"/>
</dbReference>
<dbReference type="STRING" id="29170.A0A368FDF1"/>
<proteinExistence type="predicted"/>
<comment type="caution">
    <text evidence="3">The sequence shown here is derived from an EMBL/GenBank/DDBJ whole genome shotgun (WGS) entry which is preliminary data.</text>
</comment>
<feature type="domain" description="ShKT" evidence="2">
    <location>
        <begin position="202"/>
        <end position="236"/>
    </location>
</feature>
<accession>A0A368FDF1</accession>
<dbReference type="AlphaFoldDB" id="A0A368FDF1"/>
<gene>
    <name evidence="3" type="ORF">ANCCAN_24033</name>
</gene>
<feature type="disulfide bond" evidence="1">
    <location>
        <begin position="34"/>
        <end position="68"/>
    </location>
</feature>
<feature type="domain" description="ShKT" evidence="2">
    <location>
        <begin position="90"/>
        <end position="124"/>
    </location>
</feature>
<dbReference type="InterPro" id="IPR003582">
    <property type="entry name" value="ShKT_dom"/>
</dbReference>
<protein>
    <submittedName>
        <fullName evidence="3">ShTK domain protein</fullName>
    </submittedName>
</protein>
<evidence type="ECO:0000313" key="4">
    <source>
        <dbReference type="Proteomes" id="UP000252519"/>
    </source>
</evidence>
<feature type="disulfide bond" evidence="1">
    <location>
        <begin position="90"/>
        <end position="124"/>
    </location>
</feature>
<feature type="disulfide bond" evidence="1">
    <location>
        <begin position="202"/>
        <end position="236"/>
    </location>
</feature>
<evidence type="ECO:0000259" key="2">
    <source>
        <dbReference type="PROSITE" id="PS51670"/>
    </source>
</evidence>